<keyword evidence="13" id="KW-0119">Carbohydrate metabolism</keyword>
<evidence type="ECO:0000256" key="15">
    <source>
        <dbReference type="ARBA" id="ARBA00023326"/>
    </source>
</evidence>
<evidence type="ECO:0000256" key="14">
    <source>
        <dbReference type="ARBA" id="ARBA00023295"/>
    </source>
</evidence>
<dbReference type="PROSITE" id="PS50172">
    <property type="entry name" value="BRCT"/>
    <property type="match status" value="1"/>
</dbReference>
<dbReference type="PANTHER" id="PTHR42721">
    <property type="entry name" value="SUGAR HYDROLASE-RELATED"/>
    <property type="match status" value="1"/>
</dbReference>
<feature type="region of interest" description="Disordered" evidence="18">
    <location>
        <begin position="1282"/>
        <end position="1418"/>
    </location>
</feature>
<dbReference type="EC" id="3.2.1.37" evidence="17"/>
<dbReference type="SUPFAM" id="SSF52279">
    <property type="entry name" value="Beta-D-glucan exohydrolase, C-terminal domain"/>
    <property type="match status" value="1"/>
</dbReference>
<evidence type="ECO:0000256" key="8">
    <source>
        <dbReference type="ARBA" id="ARBA00022651"/>
    </source>
</evidence>
<evidence type="ECO:0000256" key="3">
    <source>
        <dbReference type="ARBA" id="ARBA00004851"/>
    </source>
</evidence>
<dbReference type="Pfam" id="PF06732">
    <property type="entry name" value="Pescadillo_N"/>
    <property type="match status" value="1"/>
</dbReference>
<dbReference type="STRING" id="331657.A0A4U0WP19"/>
<dbReference type="InterPro" id="IPR017853">
    <property type="entry name" value="GH"/>
</dbReference>
<feature type="compositionally biased region" description="Polar residues" evidence="18">
    <location>
        <begin position="1071"/>
        <end position="1089"/>
    </location>
</feature>
<dbReference type="HAMAP" id="MF_03028">
    <property type="entry name" value="Pescadillo"/>
    <property type="match status" value="1"/>
</dbReference>
<evidence type="ECO:0000256" key="6">
    <source>
        <dbReference type="ARBA" id="ARBA00022525"/>
    </source>
</evidence>
<dbReference type="GO" id="GO:0005576">
    <property type="term" value="C:extracellular region"/>
    <property type="evidence" value="ECO:0007669"/>
    <property type="project" value="UniProtKB-SubCell"/>
</dbReference>
<evidence type="ECO:0000256" key="7">
    <source>
        <dbReference type="ARBA" id="ARBA00022552"/>
    </source>
</evidence>
<evidence type="ECO:0000256" key="11">
    <source>
        <dbReference type="ARBA" id="ARBA00023180"/>
    </source>
</evidence>
<evidence type="ECO:0000256" key="16">
    <source>
        <dbReference type="ARBA" id="ARBA00024574"/>
    </source>
</evidence>
<dbReference type="PANTHER" id="PTHR42721:SF3">
    <property type="entry name" value="BETA-D-XYLOSIDASE 5-RELATED"/>
    <property type="match status" value="1"/>
</dbReference>
<comment type="catalytic activity">
    <reaction evidence="16">
        <text>Hydrolysis of (1-&gt;4)-beta-D-xylans, to remove successive D-xylose residues from the non-reducing termini.</text>
        <dbReference type="EC" id="3.2.1.37"/>
    </reaction>
</comment>
<dbReference type="InterPro" id="IPR013783">
    <property type="entry name" value="Ig-like_fold"/>
</dbReference>
<dbReference type="Gene3D" id="3.40.50.10190">
    <property type="entry name" value="BRCT domain"/>
    <property type="match status" value="1"/>
</dbReference>
<keyword evidence="15" id="KW-0624">Polysaccharide degradation</keyword>
<dbReference type="Gene3D" id="3.20.20.300">
    <property type="entry name" value="Glycoside hydrolase, family 3, N-terminal domain"/>
    <property type="match status" value="1"/>
</dbReference>
<dbReference type="GO" id="GO:0046556">
    <property type="term" value="F:alpha-L-arabinofuranosidase activity"/>
    <property type="evidence" value="ECO:0007669"/>
    <property type="project" value="TreeGrafter"/>
</dbReference>
<feature type="signal peptide" evidence="19">
    <location>
        <begin position="1"/>
        <end position="18"/>
    </location>
</feature>
<feature type="compositionally biased region" description="Acidic residues" evidence="18">
    <location>
        <begin position="1372"/>
        <end position="1385"/>
    </location>
</feature>
<dbReference type="Pfam" id="PF00933">
    <property type="entry name" value="Glyco_hydro_3"/>
    <property type="match status" value="1"/>
</dbReference>
<feature type="chain" id="PRO_5020354130" description="xylan 1,4-beta-xylosidase" evidence="19">
    <location>
        <begin position="19"/>
        <end position="1418"/>
    </location>
</feature>
<dbReference type="GO" id="GO:0031222">
    <property type="term" value="P:arabinan catabolic process"/>
    <property type="evidence" value="ECO:0007669"/>
    <property type="project" value="TreeGrafter"/>
</dbReference>
<evidence type="ECO:0000256" key="5">
    <source>
        <dbReference type="ARBA" id="ARBA00022517"/>
    </source>
</evidence>
<feature type="compositionally biased region" description="Basic and acidic residues" evidence="18">
    <location>
        <begin position="1341"/>
        <end position="1361"/>
    </location>
</feature>
<dbReference type="InterPro" id="IPR010613">
    <property type="entry name" value="PES"/>
</dbReference>
<name>A0A4U0WP19_9PEZI</name>
<evidence type="ECO:0000256" key="12">
    <source>
        <dbReference type="ARBA" id="ARBA00023242"/>
    </source>
</evidence>
<organism evidence="21 22">
    <name type="scientific">Cryomyces minteri</name>
    <dbReference type="NCBI Taxonomy" id="331657"/>
    <lineage>
        <taxon>Eukaryota</taxon>
        <taxon>Fungi</taxon>
        <taxon>Dikarya</taxon>
        <taxon>Ascomycota</taxon>
        <taxon>Pezizomycotina</taxon>
        <taxon>Dothideomycetes</taxon>
        <taxon>Dothideomycetes incertae sedis</taxon>
        <taxon>Cryomyces</taxon>
    </lineage>
</organism>
<gene>
    <name evidence="21" type="ORF">B0A49_11487</name>
</gene>
<dbReference type="InterPro" id="IPR036420">
    <property type="entry name" value="BRCT_dom_sf"/>
</dbReference>
<dbReference type="GO" id="GO:0045493">
    <property type="term" value="P:xylan catabolic process"/>
    <property type="evidence" value="ECO:0007669"/>
    <property type="project" value="UniProtKB-UniPathway"/>
</dbReference>
<dbReference type="InterPro" id="IPR036881">
    <property type="entry name" value="Glyco_hydro_3_C_sf"/>
</dbReference>
<dbReference type="Pfam" id="PF01915">
    <property type="entry name" value="Glyco_hydro_3_C"/>
    <property type="match status" value="1"/>
</dbReference>
<dbReference type="Gene3D" id="2.60.40.10">
    <property type="entry name" value="Immunoglobulins"/>
    <property type="match status" value="1"/>
</dbReference>
<keyword evidence="10" id="KW-0378">Hydrolase</keyword>
<keyword evidence="9 19" id="KW-0732">Signal</keyword>
<keyword evidence="14" id="KW-0326">Glycosidase</keyword>
<dbReference type="GO" id="GO:0006364">
    <property type="term" value="P:rRNA processing"/>
    <property type="evidence" value="ECO:0007669"/>
    <property type="project" value="UniProtKB-KW"/>
</dbReference>
<dbReference type="UniPathway" id="UPA00114"/>
<keyword evidence="22" id="KW-1185">Reference proteome</keyword>
<dbReference type="SMART" id="SM01217">
    <property type="entry name" value="Fn3_like"/>
    <property type="match status" value="1"/>
</dbReference>
<keyword evidence="8" id="KW-0858">Xylan degradation</keyword>
<evidence type="ECO:0000256" key="13">
    <source>
        <dbReference type="ARBA" id="ARBA00023277"/>
    </source>
</evidence>
<dbReference type="InterPro" id="IPR036962">
    <property type="entry name" value="Glyco_hydro_3_N_sf"/>
</dbReference>
<dbReference type="Proteomes" id="UP000308768">
    <property type="component" value="Unassembled WGS sequence"/>
</dbReference>
<comment type="similarity">
    <text evidence="4">Belongs to the glycosyl hydrolase 3 family.</text>
</comment>
<sequence length="1418" mass="155569">MTGLLRLATLLLVGKAAALFPDCVNGPLRNNTVCNTSATPLDRATALIDLFTIAEKINNTGSTSPGVPRLGLLPYQWWSEALHGVASSPGVNFSSSGNYSYATSFPQPILLGAAFDDALITAVATVVSTEARAFNNANRTGLDFWTPNINPWRDPRWGRGQETPGEDPYHLSSYVHALIDGLQGGYEPKYKRVVATCKHFAGYDMETWNGNFRYQWDAQISSQDLVEYYLPPFQSCARDSNAGAFMCSYNAFNGVPTCADEYLLQTVLREHWGWTNEQQWVVSDCDAVQNIFMPHDYASTREQAAADALNAGTDINCGTYYQNHLPAAFAQGLFNESTVTRSLVRQYSSLIRLGYFDPPEEQPYRALTWSDVDTAASQQLAYQAAVESIVLLKNDGTLPLSVKSNTSIALIGDWANATKQMQGNYFGVAPYLHSPLYAAQQLNVTVNYAQGIGGQGDPTTNNWLPVWDAADKSDIIIFAGGIDNSVESEGMDRVSINWSGAQLDMIGQLAQYGKPMVVLQMGGGQIDSSPIVSNPNISALLWGGYPGQDGGVAIMDILTGKKAPAGRLPATQYPSEYIRQVPMTNMSLRPGPNNPGRTYKWYNGTAVFEFGSGKHYTNFSASINSMYNSKNFSISSLTSNCNESYMDRCTFQNFAVDVHNTGSVASDYVALGFLTGSFGPQPYPKKSLVNYRRLFNVKPGSSETATLNLTLGSLSRIDEMGNRVLYPGEYALMVDTTPLAMVNFTLSGQPAMLDKWPQPPPARTQNGTAIIYAVIGEECDNPQIWKHSHWKDSLEMAKIKKKGTSGQAKNFITRTQAVRKLQISLPDFRRLCIFKGIYPREPRNKKKASKTGTASTTYYYTKDIQYLLHEPLLNKFRDHKALAKKIKRALGRNEVSDAARLEKKTPRITLDHIIKERYPTFIDALRDLDDALSMLSLFANLPSTSAVPPKTIALCQRLCLEFEHYLITTHSLRKSFLSIKGIYYQATVQGQDILWLVPYKFVQRVTGDVDFRIMGTFVEFYTTLLGFVNFRLYTSIGLVYPPKFSASSDERGGELGAFTLEGRGVGETPHTLESTNGTSGDSGQQSISATAQAEADRIAFLSEPIEEPAQPNPSEAQSDTDGDEPTTDAIDTFETAAEGGDVLQQPQLGSSEASTLFTDFTFYLSRETPRQPLEFILKAFGCKRVGWDAVLGDGAFTTSEADPAITHQVVDRPNLPLPAMPEELKIDGADMQDTDNAPAVAGALKPGQRVPGRTYIQPQWVWDSINAGRLLRPDIYAPGATLPPHLSPWVKPKKGEYDPSAPLAEQEREGEAEEAEGLDNEDEEDEVEEGSEGEEVAGVRGDGEARAMEESLLDRAGREVEGGEGMDIAGSSEDDSDEEEDDAAAEEAFGGFGDDASSADEDEKTRTQHQRELEAEAA</sequence>
<dbReference type="GO" id="GO:0009044">
    <property type="term" value="F:xylan 1,4-beta-xylosidase activity"/>
    <property type="evidence" value="ECO:0007669"/>
    <property type="project" value="UniProtKB-EC"/>
</dbReference>
<evidence type="ECO:0000256" key="2">
    <source>
        <dbReference type="ARBA" id="ARBA00004613"/>
    </source>
</evidence>
<evidence type="ECO:0000256" key="4">
    <source>
        <dbReference type="ARBA" id="ARBA00005336"/>
    </source>
</evidence>
<dbReference type="FunFam" id="3.40.50.1700:FF:000007">
    <property type="entry name" value="Exo-1,4-beta-xylosidase xlnD"/>
    <property type="match status" value="1"/>
</dbReference>
<dbReference type="EMBL" id="NAJN01001268">
    <property type="protein sequence ID" value="TKA64408.1"/>
    <property type="molecule type" value="Genomic_DNA"/>
</dbReference>
<evidence type="ECO:0000313" key="21">
    <source>
        <dbReference type="EMBL" id="TKA64408.1"/>
    </source>
</evidence>
<evidence type="ECO:0000256" key="19">
    <source>
        <dbReference type="SAM" id="SignalP"/>
    </source>
</evidence>
<dbReference type="Gene3D" id="3.40.50.1700">
    <property type="entry name" value="Glycoside hydrolase family 3 C-terminal domain"/>
    <property type="match status" value="1"/>
</dbReference>
<dbReference type="InterPro" id="IPR002772">
    <property type="entry name" value="Glyco_hydro_3_C"/>
</dbReference>
<dbReference type="InterPro" id="IPR001357">
    <property type="entry name" value="BRCT_dom"/>
</dbReference>
<feature type="compositionally biased region" description="Acidic residues" evidence="18">
    <location>
        <begin position="1308"/>
        <end position="1335"/>
    </location>
</feature>
<dbReference type="InterPro" id="IPR026891">
    <property type="entry name" value="Fn3-like"/>
</dbReference>
<feature type="non-terminal residue" evidence="21">
    <location>
        <position position="1418"/>
    </location>
</feature>
<dbReference type="InterPro" id="IPR044993">
    <property type="entry name" value="BXL"/>
</dbReference>
<evidence type="ECO:0000256" key="9">
    <source>
        <dbReference type="ARBA" id="ARBA00022729"/>
    </source>
</evidence>
<dbReference type="CDD" id="cd17709">
    <property type="entry name" value="BRCT_pescadillo_like"/>
    <property type="match status" value="1"/>
</dbReference>
<feature type="region of interest" description="Disordered" evidence="18">
    <location>
        <begin position="1104"/>
        <end position="1128"/>
    </location>
</feature>
<dbReference type="SUPFAM" id="SSF52113">
    <property type="entry name" value="BRCT domain"/>
    <property type="match status" value="1"/>
</dbReference>
<feature type="domain" description="BRCT" evidence="20">
    <location>
        <begin position="1152"/>
        <end position="1278"/>
    </location>
</feature>
<dbReference type="InterPro" id="IPR001764">
    <property type="entry name" value="Glyco_hydro_3_N"/>
</dbReference>
<feature type="compositionally biased region" description="Basic and acidic residues" evidence="18">
    <location>
        <begin position="1403"/>
        <end position="1418"/>
    </location>
</feature>
<keyword evidence="7" id="KW-0698">rRNA processing</keyword>
<accession>A0A4U0WP19</accession>
<evidence type="ECO:0000256" key="18">
    <source>
        <dbReference type="SAM" id="MobiDB-lite"/>
    </source>
</evidence>
<evidence type="ECO:0000256" key="1">
    <source>
        <dbReference type="ARBA" id="ARBA00004123"/>
    </source>
</evidence>
<keyword evidence="6" id="KW-0964">Secreted</keyword>
<evidence type="ECO:0000313" key="22">
    <source>
        <dbReference type="Proteomes" id="UP000308768"/>
    </source>
</evidence>
<dbReference type="OrthoDB" id="47059at2759"/>
<comment type="pathway">
    <text evidence="3">Glycan degradation; xylan degradation.</text>
</comment>
<feature type="region of interest" description="Disordered" evidence="18">
    <location>
        <begin position="1060"/>
        <end position="1089"/>
    </location>
</feature>
<keyword evidence="11" id="KW-0325">Glycoprotein</keyword>
<protein>
    <recommendedName>
        <fullName evidence="17">xylan 1,4-beta-xylosidase</fullName>
        <ecNumber evidence="17">3.2.1.37</ecNumber>
    </recommendedName>
</protein>
<evidence type="ECO:0000256" key="10">
    <source>
        <dbReference type="ARBA" id="ARBA00022801"/>
    </source>
</evidence>
<proteinExistence type="inferred from homology"/>
<comment type="subcellular location">
    <subcellularLocation>
        <location evidence="1">Nucleus</location>
    </subcellularLocation>
    <subcellularLocation>
        <location evidence="2">Secreted</location>
    </subcellularLocation>
</comment>
<keyword evidence="12" id="KW-0539">Nucleus</keyword>
<evidence type="ECO:0000259" key="20">
    <source>
        <dbReference type="PROSITE" id="PS50172"/>
    </source>
</evidence>
<reference evidence="21 22" key="1">
    <citation type="submission" date="2017-03" db="EMBL/GenBank/DDBJ databases">
        <title>Genomes of endolithic fungi from Antarctica.</title>
        <authorList>
            <person name="Coleine C."/>
            <person name="Masonjones S."/>
            <person name="Stajich J.E."/>
        </authorList>
    </citation>
    <scope>NUCLEOTIDE SEQUENCE [LARGE SCALE GENOMIC DNA]</scope>
    <source>
        <strain evidence="21 22">CCFEE 5187</strain>
    </source>
</reference>
<dbReference type="GO" id="GO:0005730">
    <property type="term" value="C:nucleolus"/>
    <property type="evidence" value="ECO:0007669"/>
    <property type="project" value="InterPro"/>
</dbReference>
<dbReference type="SUPFAM" id="SSF51445">
    <property type="entry name" value="(Trans)glycosidases"/>
    <property type="match status" value="1"/>
</dbReference>
<keyword evidence="5" id="KW-0690">Ribosome biogenesis</keyword>
<comment type="caution">
    <text evidence="21">The sequence shown here is derived from an EMBL/GenBank/DDBJ whole genome shotgun (WGS) entry which is preliminary data.</text>
</comment>
<dbReference type="Pfam" id="PF14310">
    <property type="entry name" value="Fn3-like"/>
    <property type="match status" value="1"/>
</dbReference>
<evidence type="ECO:0000256" key="17">
    <source>
        <dbReference type="ARBA" id="ARBA00026107"/>
    </source>
</evidence>